<dbReference type="GO" id="GO:0046872">
    <property type="term" value="F:metal ion binding"/>
    <property type="evidence" value="ECO:0007669"/>
    <property type="project" value="UniProtKB-KW"/>
</dbReference>
<keyword evidence="3" id="KW-0862">Zinc</keyword>
<dbReference type="OrthoDB" id="938199at2759"/>
<dbReference type="InterPro" id="IPR002219">
    <property type="entry name" value="PKC_DAG/PE"/>
</dbReference>
<dbReference type="PANTHER" id="PTHR32410:SF216">
    <property type="entry name" value="PHORBOL-ESTER_DAG-TYPE DOMAIN-CONTAINING PROTEIN"/>
    <property type="match status" value="1"/>
</dbReference>
<dbReference type="InterPro" id="IPR053192">
    <property type="entry name" value="Vacuole_Formation_Reg"/>
</dbReference>
<dbReference type="Gene3D" id="3.30.60.20">
    <property type="match status" value="1"/>
</dbReference>
<feature type="domain" description="Phorbol-ester/DAG-type" evidence="4">
    <location>
        <begin position="331"/>
        <end position="386"/>
    </location>
</feature>
<dbReference type="Pfam" id="PF03107">
    <property type="entry name" value="C1_2"/>
    <property type="match status" value="5"/>
</dbReference>
<proteinExistence type="predicted"/>
<evidence type="ECO:0000256" key="1">
    <source>
        <dbReference type="ARBA" id="ARBA00022723"/>
    </source>
</evidence>
<feature type="domain" description="Phorbol-ester/DAG-type" evidence="4">
    <location>
        <begin position="156"/>
        <end position="205"/>
    </location>
</feature>
<gene>
    <name evidence="5" type="ORF">Acr_00g0032800</name>
</gene>
<feature type="domain" description="Phorbol-ester/DAG-type" evidence="4">
    <location>
        <begin position="209"/>
        <end position="267"/>
    </location>
</feature>
<dbReference type="AlphaFoldDB" id="A0A7J0DFP2"/>
<reference evidence="6" key="1">
    <citation type="submission" date="2019-07" db="EMBL/GenBank/DDBJ databases">
        <title>De Novo Assembly of kiwifruit Actinidia rufa.</title>
        <authorList>
            <person name="Sugita-Konishi S."/>
            <person name="Sato K."/>
            <person name="Mori E."/>
            <person name="Abe Y."/>
            <person name="Kisaki G."/>
            <person name="Hamano K."/>
            <person name="Suezawa K."/>
            <person name="Otani M."/>
            <person name="Fukuda T."/>
            <person name="Manabe T."/>
            <person name="Gomi K."/>
            <person name="Tabuchi M."/>
            <person name="Akimitsu K."/>
            <person name="Kataoka I."/>
        </authorList>
    </citation>
    <scope>NUCLEOTIDE SEQUENCE [LARGE SCALE GENOMIC DNA]</scope>
    <source>
        <strain evidence="6">cv. Fuchu</strain>
    </source>
</reference>
<protein>
    <recommendedName>
        <fullName evidence="4">Phorbol-ester/DAG-type domain-containing protein</fullName>
    </recommendedName>
</protein>
<dbReference type="InterPro" id="IPR046349">
    <property type="entry name" value="C1-like_sf"/>
</dbReference>
<dbReference type="InterPro" id="IPR004146">
    <property type="entry name" value="DC1"/>
</dbReference>
<evidence type="ECO:0000256" key="3">
    <source>
        <dbReference type="ARBA" id="ARBA00022833"/>
    </source>
</evidence>
<comment type="caution">
    <text evidence="5">The sequence shown here is derived from an EMBL/GenBank/DDBJ whole genome shotgun (WGS) entry which is preliminary data.</text>
</comment>
<name>A0A7J0DFP2_9ERIC</name>
<dbReference type="Proteomes" id="UP000585474">
    <property type="component" value="Unassembled WGS sequence"/>
</dbReference>
<evidence type="ECO:0000313" key="6">
    <source>
        <dbReference type="Proteomes" id="UP000585474"/>
    </source>
</evidence>
<evidence type="ECO:0000256" key="2">
    <source>
        <dbReference type="ARBA" id="ARBA00022737"/>
    </source>
</evidence>
<dbReference type="SMART" id="SM00109">
    <property type="entry name" value="C1"/>
    <property type="match status" value="5"/>
</dbReference>
<keyword evidence="6" id="KW-1185">Reference proteome</keyword>
<evidence type="ECO:0000259" key="4">
    <source>
        <dbReference type="SMART" id="SM00109"/>
    </source>
</evidence>
<sequence length="621" mass="71247">MHRKFASILESGSSKKTHRKIDSVLESGSSKKTLKHFSHDHPLIFKEVLRDARVELSCYGCEQPIWGPAYGCIWCKFDLHKQCAELPMVMKHPMHPQHSLTLFPHLPFDEAICRCAACGRRCERFFYTCSKCCFYLDTICLSTMDKIQQTIKHKSHGHLLITLERPALFFCFACGTEHRGTSYLCTTCGFWINQKCASLPSTIKCSNHHHHLTLSFSLPDEYYQFRPNCDICSGELNRMYWVYYCVGCRYFSHVYCATSKAEYSRGCESEVGAQHGDSKLISLPLADQSVDPLTLFTKDLSLQGEHKKATEINHVSHDHPLIFVDKQIHDESHSDSKIPLLNEDKHDENCNGCAQTISVPFYHCAQCNFFLHEFCAELPNKMQHPCHRDHPLLLIAEQNTNFRLRNCACCLKCCNVFMFGCSACQFYLDIRCAFLPNIIRHEVHKNTLGLRKVNNIICSICNGNVCGFVFACDACNFIMCYLCALLPSKFNHRYDEHPFLLTYSPVENHLDEYYCEICEREINPKRWFYHCVDCDQSLHTGCIQSFFSDVHLNVKFGGTLKVDNHPHPLIFAPCPKNKRPRPSCNSCGQLLIENDVAFECAPCKFRLHHKCANDAASKETS</sequence>
<dbReference type="PANTHER" id="PTHR32410">
    <property type="entry name" value="CYSTEINE/HISTIDINE-RICH C1 DOMAIN FAMILY PROTEIN"/>
    <property type="match status" value="1"/>
</dbReference>
<evidence type="ECO:0000313" key="5">
    <source>
        <dbReference type="EMBL" id="GFS34232.1"/>
    </source>
</evidence>
<feature type="domain" description="Phorbol-ester/DAG-type" evidence="4">
    <location>
        <begin position="41"/>
        <end position="89"/>
    </location>
</feature>
<dbReference type="EMBL" id="BJWL01000209">
    <property type="protein sequence ID" value="GFS34232.1"/>
    <property type="molecule type" value="Genomic_DNA"/>
</dbReference>
<accession>A0A7J0DFP2</accession>
<organism evidence="5 6">
    <name type="scientific">Actinidia rufa</name>
    <dbReference type="NCBI Taxonomy" id="165716"/>
    <lineage>
        <taxon>Eukaryota</taxon>
        <taxon>Viridiplantae</taxon>
        <taxon>Streptophyta</taxon>
        <taxon>Embryophyta</taxon>
        <taxon>Tracheophyta</taxon>
        <taxon>Spermatophyta</taxon>
        <taxon>Magnoliopsida</taxon>
        <taxon>eudicotyledons</taxon>
        <taxon>Gunneridae</taxon>
        <taxon>Pentapetalae</taxon>
        <taxon>asterids</taxon>
        <taxon>Ericales</taxon>
        <taxon>Actinidiaceae</taxon>
        <taxon>Actinidia</taxon>
    </lineage>
</organism>
<keyword evidence="1" id="KW-0479">Metal-binding</keyword>
<feature type="domain" description="Phorbol-ester/DAG-type" evidence="4">
    <location>
        <begin position="567"/>
        <end position="617"/>
    </location>
</feature>
<dbReference type="SUPFAM" id="SSF57889">
    <property type="entry name" value="Cysteine-rich domain"/>
    <property type="match status" value="5"/>
</dbReference>
<keyword evidence="2" id="KW-0677">Repeat</keyword>